<feature type="signal peptide" evidence="1">
    <location>
        <begin position="1"/>
        <end position="20"/>
    </location>
</feature>
<reference evidence="2" key="2">
    <citation type="journal article" date="2006" name="PLoS Pathog.">
        <title>New perspectives on host-parasite interplay by comparative transcriptomic and proteomic analyses of Schistosoma japonicum.</title>
        <authorList>
            <person name="Liu F."/>
            <person name="Lu J."/>
            <person name="Hu W."/>
            <person name="Wang S.Y."/>
            <person name="Cui S.J."/>
            <person name="Chi M."/>
            <person name="Yan Q."/>
            <person name="Wang X.R."/>
            <person name="Song H.D."/>
            <person name="Xu X.N."/>
            <person name="Wang J.J."/>
            <person name="Zhang X.L."/>
            <person name="Zhang X."/>
            <person name="Wang Z.Q."/>
            <person name="Xue C.L."/>
            <person name="Brindley P.J."/>
            <person name="McManus D.P."/>
            <person name="Yang P.Y."/>
            <person name="Feng Z."/>
            <person name="Chen Z."/>
            <person name="Han Z.G."/>
        </authorList>
    </citation>
    <scope>NUCLEOTIDE SEQUENCE</scope>
</reference>
<accession>Q5BT86</accession>
<dbReference type="EMBL" id="AY915028">
    <property type="protein sequence ID" value="AAX30249.1"/>
    <property type="molecule type" value="mRNA"/>
</dbReference>
<name>Q5BT86_SCHJA</name>
<sequence length="96" mass="10700">MYIMCVSIVVLPLFIVPLTSQNSSIFVPSHDWQEVLPDQTIPPGLNVRQNIRTKYTEAKSIDKSSHVTDIISDGLEHALVNLSTYFRAGGAEKTQQ</sequence>
<keyword evidence="1" id="KW-0732">Signal</keyword>
<reference evidence="2" key="1">
    <citation type="submission" date="2005-01" db="EMBL/GenBank/DDBJ databases">
        <authorList>
            <person name="Han Z."/>
        </authorList>
    </citation>
    <scope>NUCLEOTIDE SEQUENCE</scope>
</reference>
<evidence type="ECO:0000313" key="2">
    <source>
        <dbReference type="EMBL" id="AAX30249.1"/>
    </source>
</evidence>
<feature type="chain" id="PRO_5004253753" evidence="1">
    <location>
        <begin position="21"/>
        <end position="96"/>
    </location>
</feature>
<organism evidence="2">
    <name type="scientific">Schistosoma japonicum</name>
    <name type="common">Blood fluke</name>
    <dbReference type="NCBI Taxonomy" id="6182"/>
    <lineage>
        <taxon>Eukaryota</taxon>
        <taxon>Metazoa</taxon>
        <taxon>Spiralia</taxon>
        <taxon>Lophotrochozoa</taxon>
        <taxon>Platyhelminthes</taxon>
        <taxon>Trematoda</taxon>
        <taxon>Digenea</taxon>
        <taxon>Strigeidida</taxon>
        <taxon>Schistosomatoidea</taxon>
        <taxon>Schistosomatidae</taxon>
        <taxon>Schistosoma</taxon>
    </lineage>
</organism>
<evidence type="ECO:0000256" key="1">
    <source>
        <dbReference type="SAM" id="SignalP"/>
    </source>
</evidence>
<protein>
    <submittedName>
        <fullName evidence="2">SJCHGC02305 protein</fullName>
    </submittedName>
</protein>
<dbReference type="AlphaFoldDB" id="Q5BT86"/>
<proteinExistence type="evidence at transcript level"/>